<reference evidence="7" key="1">
    <citation type="submission" date="2020-11" db="EMBL/GenBank/DDBJ databases">
        <title>Sequencing the genomes of 1000 actinobacteria strains.</title>
        <authorList>
            <person name="Klenk H.-P."/>
        </authorList>
    </citation>
    <scope>NUCLEOTIDE SEQUENCE</scope>
    <source>
        <strain evidence="7">DSM 45632</strain>
    </source>
</reference>
<evidence type="ECO:0000256" key="2">
    <source>
        <dbReference type="ARBA" id="ARBA00022475"/>
    </source>
</evidence>
<dbReference type="RefSeq" id="WP_196825178.1">
    <property type="nucleotide sequence ID" value="NZ_CP046980.1"/>
</dbReference>
<dbReference type="PANTHER" id="PTHR39087:SF2">
    <property type="entry name" value="UPF0104 MEMBRANE PROTEIN MJ1595"/>
    <property type="match status" value="1"/>
</dbReference>
<dbReference type="EMBL" id="JADOUE010000001">
    <property type="protein sequence ID" value="MBG6122856.1"/>
    <property type="molecule type" value="Genomic_DNA"/>
</dbReference>
<comment type="subcellular location">
    <subcellularLocation>
        <location evidence="1">Cell membrane</location>
        <topology evidence="1">Multi-pass membrane protein</topology>
    </subcellularLocation>
</comment>
<evidence type="ECO:0000256" key="3">
    <source>
        <dbReference type="ARBA" id="ARBA00022692"/>
    </source>
</evidence>
<feature type="transmembrane region" description="Helical" evidence="6">
    <location>
        <begin position="9"/>
        <end position="26"/>
    </location>
</feature>
<keyword evidence="4 6" id="KW-1133">Transmembrane helix</keyword>
<name>A0A931E305_9CORY</name>
<feature type="transmembrane region" description="Helical" evidence="6">
    <location>
        <begin position="46"/>
        <end position="70"/>
    </location>
</feature>
<dbReference type="Proteomes" id="UP000658613">
    <property type="component" value="Unassembled WGS sequence"/>
</dbReference>
<evidence type="ECO:0000256" key="1">
    <source>
        <dbReference type="ARBA" id="ARBA00004651"/>
    </source>
</evidence>
<proteinExistence type="predicted"/>
<feature type="transmembrane region" description="Helical" evidence="6">
    <location>
        <begin position="151"/>
        <end position="173"/>
    </location>
</feature>
<feature type="transmembrane region" description="Helical" evidence="6">
    <location>
        <begin position="300"/>
        <end position="321"/>
    </location>
</feature>
<dbReference type="PANTHER" id="PTHR39087">
    <property type="entry name" value="UPF0104 MEMBRANE PROTEIN MJ1595"/>
    <property type="match status" value="1"/>
</dbReference>
<dbReference type="InterPro" id="IPR022791">
    <property type="entry name" value="L-PG_synthase/AglD"/>
</dbReference>
<keyword evidence="3 6" id="KW-0812">Transmembrane</keyword>
<organism evidence="7 8">
    <name type="scientific">Corynebacterium aquatimens</name>
    <dbReference type="NCBI Taxonomy" id="1190508"/>
    <lineage>
        <taxon>Bacteria</taxon>
        <taxon>Bacillati</taxon>
        <taxon>Actinomycetota</taxon>
        <taxon>Actinomycetes</taxon>
        <taxon>Mycobacteriales</taxon>
        <taxon>Corynebacteriaceae</taxon>
        <taxon>Corynebacterium</taxon>
    </lineage>
</organism>
<dbReference type="AlphaFoldDB" id="A0A931E305"/>
<protein>
    <submittedName>
        <fullName evidence="7">Uncharacterized protein (TIRG00374 family)</fullName>
    </submittedName>
</protein>
<dbReference type="Pfam" id="PF03706">
    <property type="entry name" value="LPG_synthase_TM"/>
    <property type="match status" value="1"/>
</dbReference>
<evidence type="ECO:0000313" key="7">
    <source>
        <dbReference type="EMBL" id="MBG6122856.1"/>
    </source>
</evidence>
<evidence type="ECO:0000313" key="8">
    <source>
        <dbReference type="Proteomes" id="UP000658613"/>
    </source>
</evidence>
<evidence type="ECO:0000256" key="5">
    <source>
        <dbReference type="ARBA" id="ARBA00023136"/>
    </source>
</evidence>
<comment type="caution">
    <text evidence="7">The sequence shown here is derived from an EMBL/GenBank/DDBJ whole genome shotgun (WGS) entry which is preliminary data.</text>
</comment>
<keyword evidence="2" id="KW-1003">Cell membrane</keyword>
<sequence length="327" mass="34985">MNASAVRKWVSWLAPVALLIVLLILFREQLPFLGQAFDALRHAEPLPVGLTVVSAFLAIVAMATVMRLLLRGTRATLWSCTGLTLASNAWSTTIPGGPAFSAWMTYRVQRTWGASNGLCGWFFVISGALSTAWMVLLGIAAVVFLGAELSWIALVATLLISVIVIAGLFWATLNPDVVKRWLRFVPVKLRTKLESVVDQVAAIRMSPGQFAVTALFSLLNRLCDVITLYLSVWAVTGTAPGTTAGLNETTIQGITLAFIMTKLAGMAQVTPGGLGTVEPVATAALVASGLTLVSATAATLIYRIVSFALITAIGWIIYFIAYRSRPN</sequence>
<accession>A0A931E305</accession>
<dbReference type="GO" id="GO:0005886">
    <property type="term" value="C:plasma membrane"/>
    <property type="evidence" value="ECO:0007669"/>
    <property type="project" value="UniProtKB-SubCell"/>
</dbReference>
<feature type="transmembrane region" description="Helical" evidence="6">
    <location>
        <begin position="118"/>
        <end position="145"/>
    </location>
</feature>
<keyword evidence="8" id="KW-1185">Reference proteome</keyword>
<keyword evidence="5 6" id="KW-0472">Membrane</keyword>
<gene>
    <name evidence="7" type="ORF">IW254_001825</name>
</gene>
<evidence type="ECO:0000256" key="4">
    <source>
        <dbReference type="ARBA" id="ARBA00022989"/>
    </source>
</evidence>
<evidence type="ECO:0000256" key="6">
    <source>
        <dbReference type="SAM" id="Phobius"/>
    </source>
</evidence>